<evidence type="ECO:0000256" key="2">
    <source>
        <dbReference type="RuleBase" id="RU362097"/>
    </source>
</evidence>
<organism evidence="3 4">
    <name type="scientific">Polynucleobacter sphagniphilus</name>
    <dbReference type="NCBI Taxonomy" id="1743169"/>
    <lineage>
        <taxon>Bacteria</taxon>
        <taxon>Pseudomonadati</taxon>
        <taxon>Pseudomonadota</taxon>
        <taxon>Betaproteobacteria</taxon>
        <taxon>Burkholderiales</taxon>
        <taxon>Burkholderiaceae</taxon>
        <taxon>Polynucleobacter</taxon>
    </lineage>
</organism>
<dbReference type="Gene3D" id="1.20.1600.10">
    <property type="entry name" value="Outer membrane efflux proteins (OEP)"/>
    <property type="match status" value="1"/>
</dbReference>
<dbReference type="PROSITE" id="PS51257">
    <property type="entry name" value="PROKAR_LIPOPROTEIN"/>
    <property type="match status" value="1"/>
</dbReference>
<keyword evidence="2" id="KW-0472">Membrane</keyword>
<evidence type="ECO:0000313" key="3">
    <source>
        <dbReference type="EMBL" id="MDH6503777.1"/>
    </source>
</evidence>
<dbReference type="SUPFAM" id="SSF56954">
    <property type="entry name" value="Outer membrane efflux proteins (OEP)"/>
    <property type="match status" value="1"/>
</dbReference>
<evidence type="ECO:0000256" key="1">
    <source>
        <dbReference type="ARBA" id="ARBA00007613"/>
    </source>
</evidence>
<keyword evidence="2" id="KW-0812">Transmembrane</keyword>
<dbReference type="EMBL" id="JARXYA010000004">
    <property type="protein sequence ID" value="MDH6503777.1"/>
    <property type="molecule type" value="Genomic_DNA"/>
</dbReference>
<dbReference type="RefSeq" id="WP_158025473.1">
    <property type="nucleotide sequence ID" value="NZ_JAQFIK010000001.1"/>
</dbReference>
<comment type="caution">
    <text evidence="3">The sequence shown here is derived from an EMBL/GenBank/DDBJ whole genome shotgun (WGS) entry which is preliminary data.</text>
</comment>
<dbReference type="GO" id="GO:0015562">
    <property type="term" value="F:efflux transmembrane transporter activity"/>
    <property type="evidence" value="ECO:0007669"/>
    <property type="project" value="InterPro"/>
</dbReference>
<keyword evidence="4" id="KW-1185">Reference proteome</keyword>
<dbReference type="GO" id="GO:0005886">
    <property type="term" value="C:plasma membrane"/>
    <property type="evidence" value="ECO:0007669"/>
    <property type="project" value="UniProtKB-SubCell"/>
</dbReference>
<protein>
    <submittedName>
        <fullName evidence="3">NodT family efflux transporter outer membrane factor (OMF) lipoprotein</fullName>
    </submittedName>
</protein>
<keyword evidence="2" id="KW-0564">Palmitate</keyword>
<keyword evidence="2" id="KW-1134">Transmembrane beta strand</keyword>
<feature type="signal peptide" evidence="2">
    <location>
        <begin position="1"/>
        <end position="21"/>
    </location>
</feature>
<dbReference type="Gene3D" id="2.20.200.10">
    <property type="entry name" value="Outer membrane efflux proteins (OEP)"/>
    <property type="match status" value="1"/>
</dbReference>
<gene>
    <name evidence="3" type="ORF">M2127_001070</name>
</gene>
<dbReference type="PANTHER" id="PTHR30203:SF30">
    <property type="entry name" value="OUTER MEMBRANE PROTEIN-RELATED"/>
    <property type="match status" value="1"/>
</dbReference>
<name>A0AA43M9Q0_9BURK</name>
<dbReference type="PANTHER" id="PTHR30203">
    <property type="entry name" value="OUTER MEMBRANE CATION EFFLUX PROTEIN"/>
    <property type="match status" value="1"/>
</dbReference>
<comment type="similarity">
    <text evidence="1 2">Belongs to the outer membrane factor (OMF) (TC 1.B.17) family.</text>
</comment>
<keyword evidence="2 3" id="KW-0449">Lipoprotein</keyword>
<proteinExistence type="inferred from homology"/>
<accession>A0AA43M9Q0</accession>
<dbReference type="Pfam" id="PF02321">
    <property type="entry name" value="OEP"/>
    <property type="match status" value="2"/>
</dbReference>
<feature type="chain" id="PRO_5041481390" evidence="2">
    <location>
        <begin position="22"/>
        <end position="537"/>
    </location>
</feature>
<keyword evidence="2" id="KW-0732">Signal</keyword>
<comment type="subcellular location">
    <subcellularLocation>
        <location evidence="2">Cell membrane</location>
        <topology evidence="2">Lipid-anchor</topology>
    </subcellularLocation>
</comment>
<dbReference type="InterPro" id="IPR003423">
    <property type="entry name" value="OMP_efflux"/>
</dbReference>
<dbReference type="InterPro" id="IPR010131">
    <property type="entry name" value="MdtP/NodT-like"/>
</dbReference>
<reference evidence="3" key="1">
    <citation type="submission" date="2023-04" db="EMBL/GenBank/DDBJ databases">
        <title>Genome Encyclopedia of Bacteria and Archaea VI: Functional Genomics of Type Strains.</title>
        <authorList>
            <person name="Whitman W."/>
        </authorList>
    </citation>
    <scope>NUCLEOTIDE SEQUENCE</scope>
    <source>
        <strain evidence="3">Enz.4-51</strain>
    </source>
</reference>
<dbReference type="GeneID" id="83595479"/>
<evidence type="ECO:0000313" key="4">
    <source>
        <dbReference type="Proteomes" id="UP001161160"/>
    </source>
</evidence>
<dbReference type="NCBIfam" id="TIGR01845">
    <property type="entry name" value="outer_NodT"/>
    <property type="match status" value="1"/>
</dbReference>
<dbReference type="AlphaFoldDB" id="A0AA43M9Q0"/>
<sequence length="537" mass="58082">MKQLFQPLKLILVGMGSTLFATSCMMVGPDFARPASKVETTYNKPTSSEFTAAIPESQNAYLNPAQWWASFDDPTLTKLLEKASGQNLTLQQAALRVFQMQAQLGVSDASVLPTVELSASSAQYRNSVFQEITNNSNNLITKNVVVQANWEIDFWGKLRRGVESNLSSYLSAVAAYYASDVSISADVANAYINVRNNEALIEVAKTNLALQAESLRIANARFNYGATSMLDLSQATSQYEQTKSEIPPLIASLRKSEYALSVLLGEPPDYYAKHFGATKGALKPPPELGVGIPRDLLRRRPDVLQAEYAAAAQSALIGVNKAALFPSFTLGGIFGFATSNYGSVNQGPMFSWGNTSSGLTGGLVFPLFYRGAIIDQIRVQDAVFQQSVLAYQNQVLMAQKEVEESLITISTSKSSVEDLKKSVVAAKSAAELALERYKAGQNDYSTVISAQQSLLRVQNSSVQMQTNQLLGYVGAFKSLGGGWAADMKVPQLPKQMVSEMEERTDWGSVLTQTGDPTNVRIGKVLTGTPDSSATSGK</sequence>
<dbReference type="Proteomes" id="UP001161160">
    <property type="component" value="Unassembled WGS sequence"/>
</dbReference>